<evidence type="ECO:0000313" key="1">
    <source>
        <dbReference type="EMBL" id="KAG6596691.1"/>
    </source>
</evidence>
<gene>
    <name evidence="1" type="ORF">SDJN03_09871</name>
</gene>
<accession>A0AAV6NDQ6</accession>
<dbReference type="AlphaFoldDB" id="A0AAV6NDQ6"/>
<dbReference type="InterPro" id="IPR008480">
    <property type="entry name" value="DUF761_pln"/>
</dbReference>
<dbReference type="Proteomes" id="UP000685013">
    <property type="component" value="Chromosome 6"/>
</dbReference>
<evidence type="ECO:0000313" key="2">
    <source>
        <dbReference type="Proteomes" id="UP000685013"/>
    </source>
</evidence>
<feature type="non-terminal residue" evidence="1">
    <location>
        <position position="1"/>
    </location>
</feature>
<organism evidence="1 2">
    <name type="scientific">Cucurbita argyrosperma subsp. sororia</name>
    <dbReference type="NCBI Taxonomy" id="37648"/>
    <lineage>
        <taxon>Eukaryota</taxon>
        <taxon>Viridiplantae</taxon>
        <taxon>Streptophyta</taxon>
        <taxon>Embryophyta</taxon>
        <taxon>Tracheophyta</taxon>
        <taxon>Spermatophyta</taxon>
        <taxon>Magnoliopsida</taxon>
        <taxon>eudicotyledons</taxon>
        <taxon>Gunneridae</taxon>
        <taxon>Pentapetalae</taxon>
        <taxon>rosids</taxon>
        <taxon>fabids</taxon>
        <taxon>Cucurbitales</taxon>
        <taxon>Cucurbitaceae</taxon>
        <taxon>Cucurbiteae</taxon>
        <taxon>Cucurbita</taxon>
    </lineage>
</organism>
<sequence length="129" mass="15229">MAQKKSPLLFRLKKSAIKLTAFLRLCVARRQNSRRLRSFGSDDRTAGLRSFLEDERIVENRSVRKLERASSASYVNFEDDVDKRSQIFIDKFLRQLRLERQISLQLRYCRVNSSETESEEKSPPYPSIR</sequence>
<protein>
    <submittedName>
        <fullName evidence="1">Uncharacterized protein</fullName>
    </submittedName>
</protein>
<keyword evidence="2" id="KW-1185">Reference proteome</keyword>
<reference evidence="1 2" key="1">
    <citation type="journal article" date="2021" name="Hortic Res">
        <title>The domestication of Cucurbita argyrosperma as revealed by the genome of its wild relative.</title>
        <authorList>
            <person name="Barrera-Redondo J."/>
            <person name="Sanchez-de la Vega G."/>
            <person name="Aguirre-Liguori J.A."/>
            <person name="Castellanos-Morales G."/>
            <person name="Gutierrez-Guerrero Y.T."/>
            <person name="Aguirre-Dugua X."/>
            <person name="Aguirre-Planter E."/>
            <person name="Tenaillon M.I."/>
            <person name="Lira-Saade R."/>
            <person name="Eguiarte L.E."/>
        </authorList>
    </citation>
    <scope>NUCLEOTIDE SEQUENCE [LARGE SCALE GENOMIC DNA]</scope>
    <source>
        <strain evidence="1">JBR-2021</strain>
    </source>
</reference>
<proteinExistence type="predicted"/>
<name>A0AAV6NDQ6_9ROSI</name>
<comment type="caution">
    <text evidence="1">The sequence shown here is derived from an EMBL/GenBank/DDBJ whole genome shotgun (WGS) entry which is preliminary data.</text>
</comment>
<dbReference type="Pfam" id="PF05553">
    <property type="entry name" value="DUF761"/>
    <property type="match status" value="1"/>
</dbReference>
<dbReference type="EMBL" id="JAGKQH010000006">
    <property type="protein sequence ID" value="KAG6596691.1"/>
    <property type="molecule type" value="Genomic_DNA"/>
</dbReference>